<accession>E4N5Q9</accession>
<dbReference type="PATRIC" id="fig|452652.3.peg.693"/>
<keyword evidence="1" id="KW-0732">Signal</keyword>
<protein>
    <recommendedName>
        <fullName evidence="4">Spherulation-specific family 4 protein</fullName>
    </recommendedName>
</protein>
<organism evidence="2 3">
    <name type="scientific">Kitasatospora setae (strain ATCC 33774 / DSM 43861 / JCM 3304 / KCC A-0304 / NBRC 14216 / KM-6054)</name>
    <name type="common">Streptomyces setae</name>
    <dbReference type="NCBI Taxonomy" id="452652"/>
    <lineage>
        <taxon>Bacteria</taxon>
        <taxon>Bacillati</taxon>
        <taxon>Actinomycetota</taxon>
        <taxon>Actinomycetes</taxon>
        <taxon>Kitasatosporales</taxon>
        <taxon>Streptomycetaceae</taxon>
        <taxon>Kitasatospora</taxon>
    </lineage>
</organism>
<feature type="signal peptide" evidence="1">
    <location>
        <begin position="1"/>
        <end position="21"/>
    </location>
</feature>
<evidence type="ECO:0008006" key="4">
    <source>
        <dbReference type="Google" id="ProtNLM"/>
    </source>
</evidence>
<dbReference type="PANTHER" id="PTHR35040:SF7">
    <property type="entry name" value="FIBRONECTIN TYPE-III DOMAIN-CONTAINING PROTEIN-RELATED"/>
    <property type="match status" value="1"/>
</dbReference>
<evidence type="ECO:0000313" key="2">
    <source>
        <dbReference type="EMBL" id="BAJ26540.1"/>
    </source>
</evidence>
<name>E4N5Q9_KITSK</name>
<gene>
    <name evidence="2" type="ordered locus">KSE_07000</name>
</gene>
<sequence>MRTRAKGLAALLLGSMLAVTAAAPGASAAPVRGLEIGVPAYVYPNDPMLLAAQSAQPAPSIVILNPGNGDVPFDASWQARADALRGRTTAAGGKTRVLGYVHTENATRDVDAVLASVRNYLVTGDGRLHVDGIFFDTTSRDCGPGNANRDYYLNLRRQVQSLVHAIDPDAEELVVDNPGTAVADCFLEPGKRTADTFVTYENTYAAYTGGGWLGGNVFNLTAGYYSGASFDPDGTSFWHLVHAVPDTAALHTALDTAFARGAGYAYATDDVLPNPWDASPGWGFGAETSYAATIG</sequence>
<dbReference type="Pfam" id="PF12138">
    <property type="entry name" value="Spherulin4"/>
    <property type="match status" value="1"/>
</dbReference>
<dbReference type="HOGENOM" id="CLU_1085492_0_0_11"/>
<dbReference type="eggNOG" id="COG1122">
    <property type="taxonomic scope" value="Bacteria"/>
</dbReference>
<dbReference type="InterPro" id="IPR021986">
    <property type="entry name" value="Spherulin4"/>
</dbReference>
<dbReference type="AlphaFoldDB" id="E4N5Q9"/>
<evidence type="ECO:0000256" key="1">
    <source>
        <dbReference type="SAM" id="SignalP"/>
    </source>
</evidence>
<dbReference type="Proteomes" id="UP000007076">
    <property type="component" value="Chromosome"/>
</dbReference>
<feature type="chain" id="PRO_5038572679" description="Spherulation-specific family 4 protein" evidence="1">
    <location>
        <begin position="22"/>
        <end position="295"/>
    </location>
</feature>
<dbReference type="STRING" id="452652.KSE_07000"/>
<evidence type="ECO:0000313" key="3">
    <source>
        <dbReference type="Proteomes" id="UP000007076"/>
    </source>
</evidence>
<proteinExistence type="predicted"/>
<reference evidence="2 3" key="1">
    <citation type="journal article" date="2010" name="DNA Res.">
        <title>Genome sequence of Kitasatospora setae NBRC 14216T: an evolutionary snapshot of the family Streptomycetaceae.</title>
        <authorList>
            <person name="Ichikawa N."/>
            <person name="Oguchi A."/>
            <person name="Ikeda H."/>
            <person name="Ishikawa J."/>
            <person name="Kitani S."/>
            <person name="Watanabe Y."/>
            <person name="Nakamura S."/>
            <person name="Katano Y."/>
            <person name="Kishi E."/>
            <person name="Sasagawa M."/>
            <person name="Ankai A."/>
            <person name="Fukui S."/>
            <person name="Hashimoto Y."/>
            <person name="Kamata S."/>
            <person name="Otoguro M."/>
            <person name="Tanikawa S."/>
            <person name="Nihira T."/>
            <person name="Horinouchi S."/>
            <person name="Ohnishi Y."/>
            <person name="Hayakawa M."/>
            <person name="Kuzuyama T."/>
            <person name="Arisawa A."/>
            <person name="Nomoto F."/>
            <person name="Miura H."/>
            <person name="Takahashi Y."/>
            <person name="Fujita N."/>
        </authorList>
    </citation>
    <scope>NUCLEOTIDE SEQUENCE [LARGE SCALE GENOMIC DNA]</scope>
    <source>
        <strain evidence="3">ATCC 33774 / DSM 43861 / JCM 3304 / KCC A-0304 / NBRC 14216 / KM-6054</strain>
    </source>
</reference>
<dbReference type="RefSeq" id="WP_014133859.1">
    <property type="nucleotide sequence ID" value="NC_016109.1"/>
</dbReference>
<dbReference type="PANTHER" id="PTHR35040">
    <property type="match status" value="1"/>
</dbReference>
<keyword evidence="3" id="KW-1185">Reference proteome</keyword>
<dbReference type="KEGG" id="ksk:KSE_07000"/>
<dbReference type="EMBL" id="AP010968">
    <property type="protein sequence ID" value="BAJ26540.1"/>
    <property type="molecule type" value="Genomic_DNA"/>
</dbReference>